<reference evidence="2 3" key="1">
    <citation type="journal article" date="2022" name="Genome Biol. Evol.">
        <title>Host diet, physiology and behaviors set the stage for Lachnospiraceae cladogenesis.</title>
        <authorList>
            <person name="Vera-Ponce De Leon A."/>
            <person name="Schneider M."/>
            <person name="Jahnes B.C."/>
            <person name="Sadowski V."/>
            <person name="Camuy-Velez L.A."/>
            <person name="Duan J."/>
            <person name="Sabree Z.L."/>
        </authorList>
    </citation>
    <scope>NUCLEOTIDE SEQUENCE [LARGE SCALE GENOMIC DNA]</scope>
    <source>
        <strain evidence="2 3">PAL113</strain>
    </source>
</reference>
<name>A0ABT1EC03_9FIRM</name>
<proteinExistence type="predicted"/>
<evidence type="ECO:0000313" key="3">
    <source>
        <dbReference type="Proteomes" id="UP001523566"/>
    </source>
</evidence>
<gene>
    <name evidence="2" type="primary">cas6</name>
    <name evidence="2" type="ORF">NK125_06350</name>
</gene>
<dbReference type="Proteomes" id="UP001523566">
    <property type="component" value="Unassembled WGS sequence"/>
</dbReference>
<dbReference type="RefSeq" id="WP_262065825.1">
    <property type="nucleotide sequence ID" value="NZ_JAMXOD010000007.1"/>
</dbReference>
<dbReference type="InterPro" id="IPR019267">
    <property type="entry name" value="CRISPR-assoc_Cas6_C"/>
</dbReference>
<dbReference type="Gene3D" id="3.30.70.1900">
    <property type="match status" value="1"/>
</dbReference>
<keyword evidence="3" id="KW-1185">Reference proteome</keyword>
<protein>
    <submittedName>
        <fullName evidence="2">CRISPR system precrRNA processing endoribonuclease RAMP protein Cas6</fullName>
    </submittedName>
</protein>
<dbReference type="EMBL" id="JAMZFW010000007">
    <property type="protein sequence ID" value="MCP1102037.1"/>
    <property type="molecule type" value="Genomic_DNA"/>
</dbReference>
<feature type="domain" description="CRISPR-associated protein Cas6 C-terminal" evidence="1">
    <location>
        <begin position="168"/>
        <end position="288"/>
    </location>
</feature>
<comment type="caution">
    <text evidence="2">The sequence shown here is derived from an EMBL/GenBank/DDBJ whole genome shotgun (WGS) entry which is preliminary data.</text>
</comment>
<evidence type="ECO:0000313" key="2">
    <source>
        <dbReference type="EMBL" id="MCP1102037.1"/>
    </source>
</evidence>
<organism evidence="2 3">
    <name type="scientific">Aequitasia blattaphilus</name>
    <dbReference type="NCBI Taxonomy" id="2949332"/>
    <lineage>
        <taxon>Bacteria</taxon>
        <taxon>Bacillati</taxon>
        <taxon>Bacillota</taxon>
        <taxon>Clostridia</taxon>
        <taxon>Lachnospirales</taxon>
        <taxon>Lachnospiraceae</taxon>
        <taxon>Aequitasia</taxon>
    </lineage>
</organism>
<evidence type="ECO:0000259" key="1">
    <source>
        <dbReference type="Pfam" id="PF10040"/>
    </source>
</evidence>
<accession>A0ABT1EC03</accession>
<sequence length="293" mass="34384">MNTYKNIFELKYIPIRVCLVAMENATLPEYLGSTIRGVIGQALYQNQEAYQYIYQNRKLSDNKQDIVNPYIIVPSQEERTKYKRGEQLFFEIRLFGDAKKYMKELIEALEKIDLYGLGVSRYKFTLDKVIQPCSQRIIWQDRQYIELAAKSVSLPCLHLKHVKKARLYLQTPLRIRRGGKLLLDIDFPTIIRNITSRIETLTRRYGGTIDESEMIRVNNLAKDVLISEKEIRLKEMNRYSNRLNQKMDFSGLQGMIEFEGKLDDFVPWIYAAQTIHIGRNTTFGMGKIEVEFL</sequence>
<dbReference type="Pfam" id="PF10040">
    <property type="entry name" value="CRISPR_Cas6"/>
    <property type="match status" value="1"/>
</dbReference>